<keyword evidence="3" id="KW-1185">Reference proteome</keyword>
<dbReference type="EMBL" id="CP002536">
    <property type="protein sequence ID" value="ADY27025.1"/>
    <property type="molecule type" value="Genomic_DNA"/>
</dbReference>
<accession>F0RM15</accession>
<keyword evidence="1" id="KW-1133">Transmembrane helix</keyword>
<dbReference type="AlphaFoldDB" id="F0RM15"/>
<feature type="transmembrane region" description="Helical" evidence="1">
    <location>
        <begin position="17"/>
        <end position="38"/>
    </location>
</feature>
<dbReference type="Proteomes" id="UP000007718">
    <property type="component" value="Chromosome"/>
</dbReference>
<keyword evidence="1" id="KW-0812">Transmembrane</keyword>
<protein>
    <submittedName>
        <fullName evidence="2">Uncharacterized protein</fullName>
    </submittedName>
</protein>
<dbReference type="HOGENOM" id="CLU_1583807_0_0_0"/>
<name>F0RM15_DEIPM</name>
<reference evidence="2 3" key="2">
    <citation type="journal article" date="2012" name="Stand. Genomic Sci.">
        <title>Complete genome sequence of the orange-red pigmented, radioresistant Deinococcus proteolyticus type strain (MRP(T)).</title>
        <authorList>
            <person name="Copeland A."/>
            <person name="Zeytun A."/>
            <person name="Yassawong M."/>
            <person name="Nolan M."/>
            <person name="Lucas S."/>
            <person name="Hammon N."/>
            <person name="Deshpande S."/>
            <person name="Cheng J.F."/>
            <person name="Han C."/>
            <person name="Tapia R."/>
            <person name="Goodwin L.A."/>
            <person name="Pitluck S."/>
            <person name="Mavromatis K."/>
            <person name="Liolios K."/>
            <person name="Pagani I."/>
            <person name="Ivanova N."/>
            <person name="Mikhailova N."/>
            <person name="Pati A."/>
            <person name="Chen A."/>
            <person name="Palaniappan K."/>
            <person name="Land M."/>
            <person name="Hauser L."/>
            <person name="Jeffries C.D."/>
            <person name="Brambilla E.M."/>
            <person name="Rohde M."/>
            <person name="Sikorski J."/>
            <person name="Pukall R."/>
            <person name="Goker M."/>
            <person name="Detter J.C."/>
            <person name="Woyke T."/>
            <person name="Bristow J."/>
            <person name="Eisen J.A."/>
            <person name="Markowitz V."/>
            <person name="Hugenholtz P."/>
            <person name="Kyrpides N.C."/>
            <person name="Klenk H.P."/>
            <person name="Lapidus A."/>
        </authorList>
    </citation>
    <scope>NUCLEOTIDE SEQUENCE [LARGE SCALE GENOMIC DNA]</scope>
    <source>
        <strain evidence="3">ATCC 35074 / DSM 20540 / JCM 6276 / NBRC 101906 / NCIMB 13154 / VKM Ac-1939 / CCM 2703 / MRP</strain>
    </source>
</reference>
<sequence>MNEHTTKSSPGGSGRTALWAVLALALAALAYLTLGLAIPNNPLYSDRDANGISKYQFLERCQEQMAEAPQMSEIRSALVAQNVLGEDDGIHSEMLLDSAELVDSIRVSNEPGQSWTLAAPVLMRSQLTNEPLLQAYSRCHYDREAGQAVVTLQPTQ</sequence>
<dbReference type="RefSeq" id="WP_013615633.1">
    <property type="nucleotide sequence ID" value="NC_015161.1"/>
</dbReference>
<reference evidence="3" key="1">
    <citation type="submission" date="2011-02" db="EMBL/GenBank/DDBJ databases">
        <title>The complete sequence of chromosome of Deinococcus proteolyticus DSM 20540.</title>
        <authorList>
            <consortium name="US DOE Joint Genome Institute (JGI-PGF)"/>
            <person name="Lucas S."/>
            <person name="Copeland A."/>
            <person name="Lapidus A."/>
            <person name="Bruce D."/>
            <person name="Goodwin L."/>
            <person name="Pitluck S."/>
            <person name="Kyrpides N."/>
            <person name="Mavromatis K."/>
            <person name="Pagani I."/>
            <person name="Ivanova N."/>
            <person name="Ovchinnikova G."/>
            <person name="Zeytun A."/>
            <person name="Detter J.C."/>
            <person name="Han C."/>
            <person name="Land M."/>
            <person name="Hauser L."/>
            <person name="Markowitz V."/>
            <person name="Cheng J.-F."/>
            <person name="Hugenholtz P."/>
            <person name="Woyke T."/>
            <person name="Wu D."/>
            <person name="Pukall R."/>
            <person name="Steenblock K."/>
            <person name="Brambilla E."/>
            <person name="Klenk H.-P."/>
            <person name="Eisen J.A."/>
        </authorList>
    </citation>
    <scope>NUCLEOTIDE SEQUENCE [LARGE SCALE GENOMIC DNA]</scope>
    <source>
        <strain evidence="3">ATCC 35074 / DSM 20540 / JCM 6276 / NBRC 101906 / NCIMB 13154 / VKM Ac-1939 / CCM 2703 / MRP</strain>
    </source>
</reference>
<evidence type="ECO:0000313" key="2">
    <source>
        <dbReference type="EMBL" id="ADY27025.1"/>
    </source>
</evidence>
<keyword evidence="1" id="KW-0472">Membrane</keyword>
<organism evidence="2 3">
    <name type="scientific">Deinococcus proteolyticus (strain ATCC 35074 / DSM 20540 / JCM 6276 / NBRC 101906 / NCIMB 13154 / VKM Ac-1939 / CCM 2703 / MRP)</name>
    <dbReference type="NCBI Taxonomy" id="693977"/>
    <lineage>
        <taxon>Bacteria</taxon>
        <taxon>Thermotogati</taxon>
        <taxon>Deinococcota</taxon>
        <taxon>Deinococci</taxon>
        <taxon>Deinococcales</taxon>
        <taxon>Deinococcaceae</taxon>
        <taxon>Deinococcus</taxon>
    </lineage>
</organism>
<dbReference type="KEGG" id="dpt:Deipr_1893"/>
<proteinExistence type="predicted"/>
<dbReference type="OrthoDB" id="66453at2"/>
<evidence type="ECO:0000313" key="3">
    <source>
        <dbReference type="Proteomes" id="UP000007718"/>
    </source>
</evidence>
<dbReference type="STRING" id="693977.Deipr_1893"/>
<evidence type="ECO:0000256" key="1">
    <source>
        <dbReference type="SAM" id="Phobius"/>
    </source>
</evidence>
<gene>
    <name evidence="2" type="ordered locus">Deipr_1893</name>
</gene>